<evidence type="ECO:0000256" key="4">
    <source>
        <dbReference type="ARBA" id="ARBA00022679"/>
    </source>
</evidence>
<organism evidence="11 12">
    <name type="scientific">Pedobacter polaris</name>
    <dbReference type="NCBI Taxonomy" id="2571273"/>
    <lineage>
        <taxon>Bacteria</taxon>
        <taxon>Pseudomonadati</taxon>
        <taxon>Bacteroidota</taxon>
        <taxon>Sphingobacteriia</taxon>
        <taxon>Sphingobacteriales</taxon>
        <taxon>Sphingobacteriaceae</taxon>
        <taxon>Pedobacter</taxon>
    </lineage>
</organism>
<dbReference type="SUPFAM" id="SSF55874">
    <property type="entry name" value="ATPase domain of HSP90 chaperone/DNA topoisomerase II/histidine kinase"/>
    <property type="match status" value="1"/>
</dbReference>
<sequence>MMHKMIQKPLNNLALKVIYSMVFLCTIGCSKNTSDDDGKRIDQLFNVQEPEARQKTYFKKIDSIRTDIGANDIPRLKRFYAIKTWQYQYHFINYNSALTYADSALALFNDKKIINSHKNLYFDALLLKGDVLFAASKFNQATLSYLEARSFREKNLDSCENNYLAGRIGNVYFILGKFFKAASFYKESYNLENNCKNERDPTLKFYNMQAQLNNAGFCYERLNLLDSATYFYLKDLAFIEESKKNKKISAHVFTDAAAVVYDNLGSIYLKKGNLTKAEEFLTKSINTPYYETNNSVKIPPLIKLATLYTLKKDYSIAQKMFDKSAQLLKVKPSAELESRWFKAKSQFYFQQDKYAQAHQQQQRFDVLKDSIAKENRKLSSINVEKDFANLEQRYKLQELKKRDSIKSIYLLFASFFLIMILVIAFLLLRIIKQSKKNLLISQHHNQQLQETLSKLEDANQNYARVMRVMAHDLKNPLSGITGISSNLLEEIPRQKEKESIEIIKTSADNALGMINEILNSSHVETEKTYLEREKIDIQLVLKQCVSLLNFKAREKEQNLTITFNKPLIVHANKEKLWQVFNNIIVNAIKFSEEKTEIKISIEDATHDVIISIAGRGNGIPPEIAPKIYDIFTEGKHLGIIGEKAHGLGLSISKQIVEAHNGKIWFEDNPEGGTIFYIKLPK</sequence>
<proteinExistence type="predicted"/>
<dbReference type="InterPro" id="IPR011990">
    <property type="entry name" value="TPR-like_helical_dom_sf"/>
</dbReference>
<keyword evidence="9" id="KW-0472">Membrane</keyword>
<feature type="transmembrane region" description="Helical" evidence="9">
    <location>
        <begin position="408"/>
        <end position="428"/>
    </location>
</feature>
<dbReference type="SUPFAM" id="SSF48452">
    <property type="entry name" value="TPR-like"/>
    <property type="match status" value="2"/>
</dbReference>
<evidence type="ECO:0000256" key="5">
    <source>
        <dbReference type="ARBA" id="ARBA00022777"/>
    </source>
</evidence>
<dbReference type="Pfam" id="PF13181">
    <property type="entry name" value="TPR_8"/>
    <property type="match status" value="1"/>
</dbReference>
<dbReference type="AlphaFoldDB" id="A0A4U1CT71"/>
<dbReference type="Pfam" id="PF00512">
    <property type="entry name" value="HisKA"/>
    <property type="match status" value="1"/>
</dbReference>
<dbReference type="Gene3D" id="1.25.40.10">
    <property type="entry name" value="Tetratricopeptide repeat domain"/>
    <property type="match status" value="2"/>
</dbReference>
<evidence type="ECO:0000256" key="1">
    <source>
        <dbReference type="ARBA" id="ARBA00000085"/>
    </source>
</evidence>
<protein>
    <recommendedName>
        <fullName evidence="2">histidine kinase</fullName>
        <ecNumber evidence="2">2.7.13.3</ecNumber>
    </recommendedName>
</protein>
<keyword evidence="4" id="KW-0808">Transferase</keyword>
<dbReference type="InterPro" id="IPR050736">
    <property type="entry name" value="Sensor_HK_Regulatory"/>
</dbReference>
<dbReference type="Gene3D" id="1.10.287.130">
    <property type="match status" value="1"/>
</dbReference>
<evidence type="ECO:0000256" key="2">
    <source>
        <dbReference type="ARBA" id="ARBA00012438"/>
    </source>
</evidence>
<dbReference type="OrthoDB" id="9810447at2"/>
<comment type="catalytic activity">
    <reaction evidence="1">
        <text>ATP + protein L-histidine = ADP + protein N-phospho-L-histidine.</text>
        <dbReference type="EC" id="2.7.13.3"/>
    </reaction>
</comment>
<dbReference type="InterPro" id="IPR003661">
    <property type="entry name" value="HisK_dim/P_dom"/>
</dbReference>
<dbReference type="CDD" id="cd00075">
    <property type="entry name" value="HATPase"/>
    <property type="match status" value="1"/>
</dbReference>
<evidence type="ECO:0000256" key="3">
    <source>
        <dbReference type="ARBA" id="ARBA00022553"/>
    </source>
</evidence>
<evidence type="ECO:0000259" key="10">
    <source>
        <dbReference type="PROSITE" id="PS50109"/>
    </source>
</evidence>
<dbReference type="SMART" id="SM00387">
    <property type="entry name" value="HATPase_c"/>
    <property type="match status" value="1"/>
</dbReference>
<dbReference type="Proteomes" id="UP000309488">
    <property type="component" value="Unassembled WGS sequence"/>
</dbReference>
<dbReference type="PRINTS" id="PR00344">
    <property type="entry name" value="BCTRLSENSOR"/>
</dbReference>
<dbReference type="InterPro" id="IPR004358">
    <property type="entry name" value="Sig_transdc_His_kin-like_C"/>
</dbReference>
<dbReference type="PANTHER" id="PTHR43711">
    <property type="entry name" value="TWO-COMPONENT HISTIDINE KINASE"/>
    <property type="match status" value="1"/>
</dbReference>
<dbReference type="InterPro" id="IPR036890">
    <property type="entry name" value="HATPase_C_sf"/>
</dbReference>
<keyword evidence="6" id="KW-0902">Two-component regulatory system</keyword>
<keyword evidence="7" id="KW-0802">TPR repeat</keyword>
<feature type="repeat" description="TPR" evidence="7">
    <location>
        <begin position="258"/>
        <end position="291"/>
    </location>
</feature>
<dbReference type="Pfam" id="PF02518">
    <property type="entry name" value="HATPase_c"/>
    <property type="match status" value="1"/>
</dbReference>
<evidence type="ECO:0000313" key="11">
    <source>
        <dbReference type="EMBL" id="TKC10766.1"/>
    </source>
</evidence>
<name>A0A4U1CT71_9SPHI</name>
<dbReference type="SMART" id="SM00028">
    <property type="entry name" value="TPR"/>
    <property type="match status" value="4"/>
</dbReference>
<evidence type="ECO:0000256" key="6">
    <source>
        <dbReference type="ARBA" id="ARBA00023012"/>
    </source>
</evidence>
<dbReference type="FunFam" id="3.30.565.10:FF:000006">
    <property type="entry name" value="Sensor histidine kinase WalK"/>
    <property type="match status" value="1"/>
</dbReference>
<feature type="domain" description="Histidine kinase" evidence="10">
    <location>
        <begin position="468"/>
        <end position="681"/>
    </location>
</feature>
<dbReference type="InterPro" id="IPR036097">
    <property type="entry name" value="HisK_dim/P_sf"/>
</dbReference>
<keyword evidence="8" id="KW-0175">Coiled coil</keyword>
<evidence type="ECO:0000256" key="8">
    <source>
        <dbReference type="SAM" id="Coils"/>
    </source>
</evidence>
<accession>A0A4U1CT71</accession>
<evidence type="ECO:0000256" key="7">
    <source>
        <dbReference type="PROSITE-ProRule" id="PRU00339"/>
    </source>
</evidence>
<keyword evidence="9" id="KW-0812">Transmembrane</keyword>
<dbReference type="CDD" id="cd00082">
    <property type="entry name" value="HisKA"/>
    <property type="match status" value="1"/>
</dbReference>
<dbReference type="PROSITE" id="PS50005">
    <property type="entry name" value="TPR"/>
    <property type="match status" value="1"/>
</dbReference>
<dbReference type="SUPFAM" id="SSF47384">
    <property type="entry name" value="Homodimeric domain of signal transducing histidine kinase"/>
    <property type="match status" value="1"/>
</dbReference>
<keyword evidence="12" id="KW-1185">Reference proteome</keyword>
<keyword evidence="3" id="KW-0597">Phosphoprotein</keyword>
<feature type="coiled-coil region" evidence="8">
    <location>
        <begin position="441"/>
        <end position="468"/>
    </location>
</feature>
<dbReference type="Gene3D" id="3.30.565.10">
    <property type="entry name" value="Histidine kinase-like ATPase, C-terminal domain"/>
    <property type="match status" value="1"/>
</dbReference>
<reference evidence="11 12" key="1">
    <citation type="submission" date="2019-04" db="EMBL/GenBank/DDBJ databases">
        <title>Pedobacter sp. RP-3-22 sp. nov., isolated from Arctic soil.</title>
        <authorList>
            <person name="Dahal R.H."/>
            <person name="Kim D.-U."/>
        </authorList>
    </citation>
    <scope>NUCLEOTIDE SEQUENCE [LARGE SCALE GENOMIC DNA]</scope>
    <source>
        <strain evidence="11 12">RP-3-22</strain>
    </source>
</reference>
<keyword evidence="5 11" id="KW-0418">Kinase</keyword>
<dbReference type="PROSITE" id="PS50109">
    <property type="entry name" value="HIS_KIN"/>
    <property type="match status" value="1"/>
</dbReference>
<dbReference type="SMART" id="SM00388">
    <property type="entry name" value="HisKA"/>
    <property type="match status" value="1"/>
</dbReference>
<dbReference type="GO" id="GO:0000155">
    <property type="term" value="F:phosphorelay sensor kinase activity"/>
    <property type="evidence" value="ECO:0007669"/>
    <property type="project" value="InterPro"/>
</dbReference>
<keyword evidence="9" id="KW-1133">Transmembrane helix</keyword>
<evidence type="ECO:0000313" key="12">
    <source>
        <dbReference type="Proteomes" id="UP000309488"/>
    </source>
</evidence>
<evidence type="ECO:0000256" key="9">
    <source>
        <dbReference type="SAM" id="Phobius"/>
    </source>
</evidence>
<dbReference type="InterPro" id="IPR019734">
    <property type="entry name" value="TPR_rpt"/>
</dbReference>
<gene>
    <name evidence="11" type="ORF">FA048_11390</name>
</gene>
<dbReference type="EC" id="2.7.13.3" evidence="2"/>
<dbReference type="PANTHER" id="PTHR43711:SF1">
    <property type="entry name" value="HISTIDINE KINASE 1"/>
    <property type="match status" value="1"/>
</dbReference>
<comment type="caution">
    <text evidence="11">The sequence shown here is derived from an EMBL/GenBank/DDBJ whole genome shotgun (WGS) entry which is preliminary data.</text>
</comment>
<dbReference type="InterPro" id="IPR005467">
    <property type="entry name" value="His_kinase_dom"/>
</dbReference>
<dbReference type="InterPro" id="IPR003594">
    <property type="entry name" value="HATPase_dom"/>
</dbReference>
<dbReference type="RefSeq" id="WP_136840918.1">
    <property type="nucleotide sequence ID" value="NZ_SWBR01000002.1"/>
</dbReference>
<dbReference type="EMBL" id="SWBR01000002">
    <property type="protein sequence ID" value="TKC10766.1"/>
    <property type="molecule type" value="Genomic_DNA"/>
</dbReference>